<feature type="region of interest" description="Disordered" evidence="1">
    <location>
        <begin position="465"/>
        <end position="545"/>
    </location>
</feature>
<dbReference type="VEuPathDB" id="ToxoDB:TGMAS_259840B"/>
<protein>
    <submittedName>
        <fullName evidence="2">Uncharacterized protein</fullName>
    </submittedName>
</protein>
<feature type="compositionally biased region" description="Low complexity" evidence="1">
    <location>
        <begin position="254"/>
        <end position="270"/>
    </location>
</feature>
<feature type="region of interest" description="Disordered" evidence="1">
    <location>
        <begin position="254"/>
        <end position="277"/>
    </location>
</feature>
<feature type="compositionally biased region" description="Polar residues" evidence="1">
    <location>
        <begin position="561"/>
        <end position="577"/>
    </location>
</feature>
<feature type="non-terminal residue" evidence="2">
    <location>
        <position position="1"/>
    </location>
</feature>
<accession>A0A086QRF9</accession>
<feature type="compositionally biased region" description="Low complexity" evidence="1">
    <location>
        <begin position="578"/>
        <end position="624"/>
    </location>
</feature>
<evidence type="ECO:0000313" key="2">
    <source>
        <dbReference type="EMBL" id="KFH15191.1"/>
    </source>
</evidence>
<feature type="compositionally biased region" description="Basic and acidic residues" evidence="1">
    <location>
        <begin position="466"/>
        <end position="495"/>
    </location>
</feature>
<name>A0A086QRF9_TOXGO</name>
<sequence>ASDVHVRELHLLCLSGPAFLASNDIVCFVFFRLPSCLRAAAFSCWTGIRFSFNRPRFSRFLLHRRFPLRVSHLHPSSPPGVRVLPVLRFLLPADALVLPLVLLVLSLVRLRGLSLVLPVPLLRCVLLVEPREGSQGRGDRRQKLRRWGRVRRRRGDAPEWTTKARLHDGSLFSPPTLRRWPSWTHLIAGASASVTSVLLLKVSCSCVSTPQVVAVRRHSAFCCLLAPSSSRRQTSQCLAPSCSSLPLSASSSASAVSSSSPFSLGASSASRPERETVPGGCGRTDDCLLFRVERGQCAAVPVVWQFDIFQQLLSFHEKHELRGEDLDGATAFFFRHFAREVCHTSWLKAEDALLRSRTHFVLSLPGASSSSSSPEASALSARGLEKDALALKSTQRPLPVLLPICAPLLLAPHFSTPHSPVSRVSWLAARGRLETAGARGCLRRWEHLFWERPRESACGRRLRGKRDREGTWRGRGESDLDAVEKEPEKGGEKEANGGGETVQRDKEEIKHQSVQVMSEDENVTRETQQIQTMEEEEETDGTCTLDPASASLEELISALSQTPETQHEAASSRLSFATPSSSLGSVLPSTSSLSPTYASASSPQSSLCTQSHSSSVTSSASSSSGMRRKRQPSLSRESLVACCEAKRCRQRGERRCRGREDGEEAKSSEIRVRRLGPPFLDFWLLQVATASEEAL</sequence>
<gene>
    <name evidence="2" type="ORF">TGMAS_259840B</name>
</gene>
<evidence type="ECO:0000256" key="1">
    <source>
        <dbReference type="SAM" id="MobiDB-lite"/>
    </source>
</evidence>
<reference evidence="2 3" key="1">
    <citation type="submission" date="2014-04" db="EMBL/GenBank/DDBJ databases">
        <authorList>
            <person name="Sibley D."/>
            <person name="Venepally P."/>
            <person name="Karamycheva S."/>
            <person name="Hadjithomas M."/>
            <person name="Khan A."/>
            <person name="Brunk B."/>
            <person name="Roos D."/>
            <person name="Caler E."/>
            <person name="Lorenzi H."/>
        </authorList>
    </citation>
    <scope>NUCLEOTIDE SEQUENCE [LARGE SCALE GENOMIC DNA]</scope>
    <source>
        <strain evidence="2 3">MAS</strain>
    </source>
</reference>
<dbReference type="EMBL" id="AEXC02000975">
    <property type="protein sequence ID" value="KFH15191.1"/>
    <property type="molecule type" value="Genomic_DNA"/>
</dbReference>
<feature type="region of interest" description="Disordered" evidence="1">
    <location>
        <begin position="560"/>
        <end position="638"/>
    </location>
</feature>
<evidence type="ECO:0000313" key="3">
    <source>
        <dbReference type="Proteomes" id="UP000028821"/>
    </source>
</evidence>
<proteinExistence type="predicted"/>
<dbReference type="AlphaFoldDB" id="A0A086QRF9"/>
<dbReference type="Proteomes" id="UP000028821">
    <property type="component" value="Unassembled WGS sequence"/>
</dbReference>
<comment type="caution">
    <text evidence="2">The sequence shown here is derived from an EMBL/GenBank/DDBJ whole genome shotgun (WGS) entry which is preliminary data.</text>
</comment>
<organism evidence="2 3">
    <name type="scientific">Toxoplasma gondii MAS</name>
    <dbReference type="NCBI Taxonomy" id="943118"/>
    <lineage>
        <taxon>Eukaryota</taxon>
        <taxon>Sar</taxon>
        <taxon>Alveolata</taxon>
        <taxon>Apicomplexa</taxon>
        <taxon>Conoidasida</taxon>
        <taxon>Coccidia</taxon>
        <taxon>Eucoccidiorida</taxon>
        <taxon>Eimeriorina</taxon>
        <taxon>Sarcocystidae</taxon>
        <taxon>Toxoplasma</taxon>
    </lineage>
</organism>
<feature type="compositionally biased region" description="Basic and acidic residues" evidence="1">
    <location>
        <begin position="502"/>
        <end position="511"/>
    </location>
</feature>